<dbReference type="EMBL" id="UINC01018517">
    <property type="protein sequence ID" value="SVA77852.1"/>
    <property type="molecule type" value="Genomic_DNA"/>
</dbReference>
<accession>A0A381YMM4</accession>
<reference evidence="1" key="1">
    <citation type="submission" date="2018-05" db="EMBL/GenBank/DDBJ databases">
        <authorList>
            <person name="Lanie J.A."/>
            <person name="Ng W.-L."/>
            <person name="Kazmierczak K.M."/>
            <person name="Andrzejewski T.M."/>
            <person name="Davidsen T.M."/>
            <person name="Wayne K.J."/>
            <person name="Tettelin H."/>
            <person name="Glass J.I."/>
            <person name="Rusch D."/>
            <person name="Podicherti R."/>
            <person name="Tsui H.-C.T."/>
            <person name="Winkler M.E."/>
        </authorList>
    </citation>
    <scope>NUCLEOTIDE SEQUENCE</scope>
</reference>
<organism evidence="1">
    <name type="scientific">marine metagenome</name>
    <dbReference type="NCBI Taxonomy" id="408172"/>
    <lineage>
        <taxon>unclassified sequences</taxon>
        <taxon>metagenomes</taxon>
        <taxon>ecological metagenomes</taxon>
    </lineage>
</organism>
<protein>
    <submittedName>
        <fullName evidence="1">Uncharacterized protein</fullName>
    </submittedName>
</protein>
<proteinExistence type="predicted"/>
<gene>
    <name evidence="1" type="ORF">METZ01_LOCUS130706</name>
</gene>
<name>A0A381YMM4_9ZZZZ</name>
<sequence>MEKVIILLHRPNGFDPDDFRDRLLDTAKSLIDDGTARLRICVDDHAVAAAASFRIIESEPVYDA</sequence>
<dbReference type="AlphaFoldDB" id="A0A381YMM4"/>
<feature type="non-terminal residue" evidence="1">
    <location>
        <position position="64"/>
    </location>
</feature>
<evidence type="ECO:0000313" key="1">
    <source>
        <dbReference type="EMBL" id="SVA77852.1"/>
    </source>
</evidence>